<keyword evidence="1" id="KW-0472">Membrane</keyword>
<keyword evidence="3" id="KW-1185">Reference proteome</keyword>
<keyword evidence="1" id="KW-0812">Transmembrane</keyword>
<evidence type="ECO:0000313" key="2">
    <source>
        <dbReference type="EMBL" id="WPL19040.1"/>
    </source>
</evidence>
<evidence type="ECO:0000313" key="3">
    <source>
        <dbReference type="Proteomes" id="UP001432180"/>
    </source>
</evidence>
<reference evidence="2 3" key="1">
    <citation type="journal article" date="2023" name="Microorganisms">
        <title>Thiorhodovibrio frisius and Trv. litoralis spp. nov., Two Novel Members from a Clade of Fastidious Purple Sulfur Bacteria That Exhibit Unique Red-Shifted Light-Harvesting Capabilities.</title>
        <authorList>
            <person name="Methner A."/>
            <person name="Kuzyk S.B."/>
            <person name="Petersen J."/>
            <person name="Bauer S."/>
            <person name="Brinkmann H."/>
            <person name="Sichau K."/>
            <person name="Wanner G."/>
            <person name="Wolf J."/>
            <person name="Neumann-Schaal M."/>
            <person name="Henke P."/>
            <person name="Tank M."/>
            <person name="Sproer C."/>
            <person name="Bunk B."/>
            <person name="Overmann J."/>
        </authorList>
    </citation>
    <scope>NUCLEOTIDE SEQUENCE [LARGE SCALE GENOMIC DNA]</scope>
    <source>
        <strain evidence="2 3">DSM 6702</strain>
    </source>
</reference>
<dbReference type="Proteomes" id="UP001432180">
    <property type="component" value="Chromosome"/>
</dbReference>
<sequence>MEDELRLEARRLIALLEEEASADVRAIDIPPEQEDQIQLKQVWVWYRETEKLVRVLANILPSTMAQPINQLRYAGHHVLKAVTASEQHASYRANVVEAFKHCKRAYYDALDLYVYHMAEAHRDKLAFLPDLATATALSRELATFLDRINGARLNAQTRIDYYAEIQGDLSAGLAVIAKVNQAMAAAGVTLEIVQERAELAKENRALRRQIDEKLRTAASKLNVLAILLTLLVVLATAGGLAFQGVGTRYLFPERQVVPADPSISEEAARKAALEPEAAASSDQPDRGILGTVYLIPFGLPPTLPPRPKSAKITP</sequence>
<keyword evidence="1" id="KW-1133">Transmembrane helix</keyword>
<accession>A0ABZ0SDC5</accession>
<organism evidence="2 3">
    <name type="scientific">Thiorhodovibrio winogradskyi</name>
    <dbReference type="NCBI Taxonomy" id="77007"/>
    <lineage>
        <taxon>Bacteria</taxon>
        <taxon>Pseudomonadati</taxon>
        <taxon>Pseudomonadota</taxon>
        <taxon>Gammaproteobacteria</taxon>
        <taxon>Chromatiales</taxon>
        <taxon>Chromatiaceae</taxon>
        <taxon>Thiorhodovibrio</taxon>
    </lineage>
</organism>
<evidence type="ECO:0000256" key="1">
    <source>
        <dbReference type="SAM" id="Phobius"/>
    </source>
</evidence>
<name>A0ABZ0SDC5_9GAMM</name>
<gene>
    <name evidence="2" type="ORF">Thiowin_04144</name>
</gene>
<feature type="transmembrane region" description="Helical" evidence="1">
    <location>
        <begin position="221"/>
        <end position="242"/>
    </location>
</feature>
<protein>
    <submittedName>
        <fullName evidence="2">Uncharacterized protein</fullName>
    </submittedName>
</protein>
<dbReference type="EMBL" id="CP121472">
    <property type="protein sequence ID" value="WPL19040.1"/>
    <property type="molecule type" value="Genomic_DNA"/>
</dbReference>
<proteinExistence type="predicted"/>
<dbReference type="RefSeq" id="WP_328984786.1">
    <property type="nucleotide sequence ID" value="NZ_CP121472.1"/>
</dbReference>